<dbReference type="Gene3D" id="3.90.1200.10">
    <property type="match status" value="1"/>
</dbReference>
<dbReference type="Gene3D" id="3.90.550.10">
    <property type="entry name" value="Spore Coat Polysaccharide Biosynthesis Protein SpsA, Chain A"/>
    <property type="match status" value="1"/>
</dbReference>
<sequence length="568" mass="62186">MQAMILAAGLGTRLRPYTDVRPKPLFTIGGITLLERHIFALADAGFEAVIINTCHLAHEIHRFIEGKSWPVPIHLRQEAGLLDSAGAVANVADLLDGAPLLVVNGDTLTDIDPKALYDAHAKQGASATLALMDHPEFNNVSVDEKGKIHAFREPTPEGMKRLAFTGMQVLSPDAVAAIPKGVPYGMVDLYRDLIERGKPIIGVIIEECPWFDCGTQERYLDASTTVMIPEALRHAFGNVPEAIETERLKGDGSDRRWSRITTQAGSIICCEHGIRSDFSTGEAESMLRIGTHLQHKGIPTSPILTGDAVSGLVFVKDAGNTHLADLAKNLPEDEVEALYQCVLDSLICFSQEGLQGFNDAWCWQTPSYDKEMILTMECRYFMDAFIAGYLGMTEDPKHYQAAFDHIADTALDGALPGLMHRDFQSRNIMVQQEASGAYTPTFIDFQGARKGPIQYDIASLLIDPYAGLTNAMQGRLLAYATRALEAQGVATGKSFHTSYTFCAIARNLQMLGAFGKLSRLGKPGFEEHMPQALSTLENRLKSLDDPKLSRLTELMERAKKNVPPGARG</sequence>
<dbReference type="InterPro" id="IPR005835">
    <property type="entry name" value="NTP_transferase_dom"/>
</dbReference>
<evidence type="ECO:0000259" key="1">
    <source>
        <dbReference type="Pfam" id="PF00483"/>
    </source>
</evidence>
<feature type="domain" description="Aminoglycoside phosphotransferase" evidence="2">
    <location>
        <begin position="246"/>
        <end position="479"/>
    </location>
</feature>
<dbReference type="Gene3D" id="3.30.200.20">
    <property type="entry name" value="Phosphorylase Kinase, domain 1"/>
    <property type="match status" value="1"/>
</dbReference>
<gene>
    <name evidence="3" type="ORF">DSLASN_48990</name>
</gene>
<dbReference type="SUPFAM" id="SSF56112">
    <property type="entry name" value="Protein kinase-like (PK-like)"/>
    <property type="match status" value="1"/>
</dbReference>
<evidence type="ECO:0000313" key="4">
    <source>
        <dbReference type="Proteomes" id="UP001320148"/>
    </source>
</evidence>
<dbReference type="EMBL" id="AP024488">
    <property type="protein sequence ID" value="BCS99267.1"/>
    <property type="molecule type" value="Genomic_DNA"/>
</dbReference>
<dbReference type="InterPro" id="IPR002575">
    <property type="entry name" value="Aminoglycoside_PTrfase"/>
</dbReference>
<dbReference type="InterPro" id="IPR011009">
    <property type="entry name" value="Kinase-like_dom_sf"/>
</dbReference>
<accession>A0ABN6FA36</accession>
<dbReference type="Proteomes" id="UP001320148">
    <property type="component" value="Chromosome"/>
</dbReference>
<evidence type="ECO:0008006" key="5">
    <source>
        <dbReference type="Google" id="ProtNLM"/>
    </source>
</evidence>
<protein>
    <recommendedName>
        <fullName evidence="5">Aminoglycoside phosphotransferase</fullName>
    </recommendedName>
</protein>
<proteinExistence type="predicted"/>
<keyword evidence="4" id="KW-1185">Reference proteome</keyword>
<evidence type="ECO:0000259" key="2">
    <source>
        <dbReference type="Pfam" id="PF01636"/>
    </source>
</evidence>
<organism evidence="3 4">
    <name type="scientific">Desulfoluna limicola</name>
    <dbReference type="NCBI Taxonomy" id="2810562"/>
    <lineage>
        <taxon>Bacteria</taxon>
        <taxon>Pseudomonadati</taxon>
        <taxon>Thermodesulfobacteriota</taxon>
        <taxon>Desulfobacteria</taxon>
        <taxon>Desulfobacterales</taxon>
        <taxon>Desulfolunaceae</taxon>
        <taxon>Desulfoluna</taxon>
    </lineage>
</organism>
<dbReference type="SUPFAM" id="SSF53448">
    <property type="entry name" value="Nucleotide-diphospho-sugar transferases"/>
    <property type="match status" value="1"/>
</dbReference>
<name>A0ABN6FA36_9BACT</name>
<feature type="domain" description="Nucleotidyl transferase" evidence="1">
    <location>
        <begin position="3"/>
        <end position="225"/>
    </location>
</feature>
<dbReference type="RefSeq" id="WP_236890610.1">
    <property type="nucleotide sequence ID" value="NZ_AP024488.1"/>
</dbReference>
<dbReference type="Pfam" id="PF00483">
    <property type="entry name" value="NTP_transferase"/>
    <property type="match status" value="1"/>
</dbReference>
<dbReference type="InterPro" id="IPR029044">
    <property type="entry name" value="Nucleotide-diphossugar_trans"/>
</dbReference>
<dbReference type="CDD" id="cd06422">
    <property type="entry name" value="NTP_transferase_like_1"/>
    <property type="match status" value="1"/>
</dbReference>
<evidence type="ECO:0000313" key="3">
    <source>
        <dbReference type="EMBL" id="BCS99267.1"/>
    </source>
</evidence>
<reference evidence="3 4" key="1">
    <citation type="submission" date="2021-02" db="EMBL/GenBank/DDBJ databases">
        <title>Complete genome of Desulfoluna sp. strain ASN36.</title>
        <authorList>
            <person name="Takahashi A."/>
            <person name="Kojima H."/>
            <person name="Fukui M."/>
        </authorList>
    </citation>
    <scope>NUCLEOTIDE SEQUENCE [LARGE SCALE GENOMIC DNA]</scope>
    <source>
        <strain evidence="3 4">ASN36</strain>
    </source>
</reference>
<dbReference type="PANTHER" id="PTHR22572">
    <property type="entry name" value="SUGAR-1-PHOSPHATE GUANYL TRANSFERASE"/>
    <property type="match status" value="1"/>
</dbReference>
<dbReference type="InterPro" id="IPR050486">
    <property type="entry name" value="Mannose-1P_guanyltransferase"/>
</dbReference>
<dbReference type="Pfam" id="PF01636">
    <property type="entry name" value="APH"/>
    <property type="match status" value="1"/>
</dbReference>